<dbReference type="Proteomes" id="UP000029692">
    <property type="component" value="Unassembled WGS sequence"/>
</dbReference>
<dbReference type="STRING" id="1480694.DC28_03610"/>
<dbReference type="RefSeq" id="WP_037546018.1">
    <property type="nucleotide sequence ID" value="NZ_JNUP01000028.1"/>
</dbReference>
<dbReference type="InterPro" id="IPR043519">
    <property type="entry name" value="NT_sf"/>
</dbReference>
<comment type="caution">
    <text evidence="2">The sequence shown here is derived from an EMBL/GenBank/DDBJ whole genome shotgun (WGS) entry which is preliminary data.</text>
</comment>
<feature type="domain" description="Polymerase beta nucleotidyltransferase" evidence="1">
    <location>
        <begin position="10"/>
        <end position="93"/>
    </location>
</feature>
<dbReference type="eggNOG" id="COG1669">
    <property type="taxonomic scope" value="Bacteria"/>
</dbReference>
<dbReference type="AlphaFoldDB" id="A0A098QZZ1"/>
<proteinExistence type="predicted"/>
<evidence type="ECO:0000313" key="2">
    <source>
        <dbReference type="EMBL" id="KGE73445.1"/>
    </source>
</evidence>
<sequence length="113" mass="13017">MDGLREVIPKIISTLEPLNPYKIILFGSLTKKNRNQGNDIDIAVILDSNSLPSSFEERMENAILVEEYLFDLSLIYPIDITVYTKKEYEKLKEQKKSFIAELNLGETIYDRAS</sequence>
<dbReference type="OrthoDB" id="9799750at2"/>
<dbReference type="InterPro" id="IPR041633">
    <property type="entry name" value="Polbeta"/>
</dbReference>
<evidence type="ECO:0000313" key="3">
    <source>
        <dbReference type="Proteomes" id="UP000029692"/>
    </source>
</evidence>
<dbReference type="Gene3D" id="3.30.460.10">
    <property type="entry name" value="Beta Polymerase, domain 2"/>
    <property type="match status" value="1"/>
</dbReference>
<organism evidence="2 3">
    <name type="scientific">Spirochaeta lutea</name>
    <dbReference type="NCBI Taxonomy" id="1480694"/>
    <lineage>
        <taxon>Bacteria</taxon>
        <taxon>Pseudomonadati</taxon>
        <taxon>Spirochaetota</taxon>
        <taxon>Spirochaetia</taxon>
        <taxon>Spirochaetales</taxon>
        <taxon>Spirochaetaceae</taxon>
        <taxon>Spirochaeta</taxon>
    </lineage>
</organism>
<dbReference type="Pfam" id="PF18765">
    <property type="entry name" value="Polbeta"/>
    <property type="match status" value="1"/>
</dbReference>
<gene>
    <name evidence="2" type="ORF">DC28_03610</name>
</gene>
<accession>A0A098QZZ1</accession>
<name>A0A098QZZ1_9SPIO</name>
<dbReference type="SUPFAM" id="SSF81301">
    <property type="entry name" value="Nucleotidyltransferase"/>
    <property type="match status" value="1"/>
</dbReference>
<evidence type="ECO:0000259" key="1">
    <source>
        <dbReference type="Pfam" id="PF18765"/>
    </source>
</evidence>
<dbReference type="EMBL" id="JNUP01000028">
    <property type="protein sequence ID" value="KGE73445.1"/>
    <property type="molecule type" value="Genomic_DNA"/>
</dbReference>
<dbReference type="CDD" id="cd05403">
    <property type="entry name" value="NT_KNTase_like"/>
    <property type="match status" value="1"/>
</dbReference>
<protein>
    <recommendedName>
        <fullName evidence="1">Polymerase beta nucleotidyltransferase domain-containing protein</fullName>
    </recommendedName>
</protein>
<keyword evidence="3" id="KW-1185">Reference proteome</keyword>
<reference evidence="2 3" key="1">
    <citation type="submission" date="2014-05" db="EMBL/GenBank/DDBJ databases">
        <title>De novo Genome Sequence of Spirocheata sp.</title>
        <authorList>
            <person name="Shivani Y."/>
            <person name="Subhash Y."/>
            <person name="Tushar L."/>
            <person name="Sasikala C."/>
            <person name="Ramana C.V."/>
        </authorList>
    </citation>
    <scope>NUCLEOTIDE SEQUENCE [LARGE SCALE GENOMIC DNA]</scope>
    <source>
        <strain evidence="2 3">JC230</strain>
    </source>
</reference>